<proteinExistence type="predicted"/>
<dbReference type="RefSeq" id="WP_039353362.1">
    <property type="nucleotide sequence ID" value="NZ_FOLA01000010.1"/>
</dbReference>
<dbReference type="SUPFAM" id="SSF52833">
    <property type="entry name" value="Thioredoxin-like"/>
    <property type="match status" value="1"/>
</dbReference>
<dbReference type="InterPro" id="IPR012336">
    <property type="entry name" value="Thioredoxin-like_fold"/>
</dbReference>
<feature type="signal peptide" evidence="5">
    <location>
        <begin position="1"/>
        <end position="18"/>
    </location>
</feature>
<dbReference type="Gene3D" id="3.40.30.10">
    <property type="entry name" value="Glutaredoxin"/>
    <property type="match status" value="1"/>
</dbReference>
<evidence type="ECO:0000256" key="5">
    <source>
        <dbReference type="SAM" id="SignalP"/>
    </source>
</evidence>
<dbReference type="InterPro" id="IPR036249">
    <property type="entry name" value="Thioredoxin-like_sf"/>
</dbReference>
<dbReference type="GO" id="GO:0017004">
    <property type="term" value="P:cytochrome complex assembly"/>
    <property type="evidence" value="ECO:0007669"/>
    <property type="project" value="UniProtKB-KW"/>
</dbReference>
<dbReference type="PANTHER" id="PTHR42852">
    <property type="entry name" value="THIOL:DISULFIDE INTERCHANGE PROTEIN DSBE"/>
    <property type="match status" value="1"/>
</dbReference>
<evidence type="ECO:0000256" key="3">
    <source>
        <dbReference type="ARBA" id="ARBA00023157"/>
    </source>
</evidence>
<evidence type="ECO:0000256" key="1">
    <source>
        <dbReference type="ARBA" id="ARBA00004196"/>
    </source>
</evidence>
<organism evidence="7 8">
    <name type="scientific">Kaistella jeonii</name>
    <dbReference type="NCBI Taxonomy" id="266749"/>
    <lineage>
        <taxon>Bacteria</taxon>
        <taxon>Pseudomonadati</taxon>
        <taxon>Bacteroidota</taxon>
        <taxon>Flavobacteriia</taxon>
        <taxon>Flavobacteriales</taxon>
        <taxon>Weeksellaceae</taxon>
        <taxon>Chryseobacterium group</taxon>
        <taxon>Kaistella</taxon>
    </lineage>
</organism>
<evidence type="ECO:0000256" key="2">
    <source>
        <dbReference type="ARBA" id="ARBA00022748"/>
    </source>
</evidence>
<dbReference type="OrthoDB" id="1098640at2"/>
<dbReference type="Proteomes" id="UP000031473">
    <property type="component" value="Unassembled WGS sequence"/>
</dbReference>
<feature type="domain" description="Thioredoxin" evidence="6">
    <location>
        <begin position="27"/>
        <end position="171"/>
    </location>
</feature>
<sequence>MKSIVSLGLVLLSFGVFAQKVPAVSKTEFSKEAVAQKITSLRGKKMAISEIINNHKGRILIIDFWASWCPDCIKALPSTKILKEQNPQLDFVYFSLDRSYDQWKRGLDKYDLTSQENYWFDEGWKNNFNNYIDLNWVPRFLVVDQSGKIAKYYSISPTDPDIQKTIDELKAKMF</sequence>
<evidence type="ECO:0000313" key="7">
    <source>
        <dbReference type="EMBL" id="KIA88368.1"/>
    </source>
</evidence>
<keyword evidence="2" id="KW-0201">Cytochrome c-type biogenesis</keyword>
<dbReference type="STRING" id="266749.SAMN05421876_11014"/>
<dbReference type="PANTHER" id="PTHR42852:SF6">
    <property type="entry name" value="THIOL:DISULFIDE INTERCHANGE PROTEIN DSBE"/>
    <property type="match status" value="1"/>
</dbReference>
<dbReference type="InterPro" id="IPR050553">
    <property type="entry name" value="Thioredoxin_ResA/DsbE_sf"/>
</dbReference>
<gene>
    <name evidence="7" type="ORF">OA86_11650</name>
</gene>
<dbReference type="Pfam" id="PF13905">
    <property type="entry name" value="Thioredoxin_8"/>
    <property type="match status" value="1"/>
</dbReference>
<feature type="chain" id="PRO_5030004933" evidence="5">
    <location>
        <begin position="19"/>
        <end position="174"/>
    </location>
</feature>
<dbReference type="GO" id="GO:0030313">
    <property type="term" value="C:cell envelope"/>
    <property type="evidence" value="ECO:0007669"/>
    <property type="project" value="UniProtKB-SubCell"/>
</dbReference>
<keyword evidence="4" id="KW-0676">Redox-active center</keyword>
<dbReference type="PROSITE" id="PS51352">
    <property type="entry name" value="THIOREDOXIN_2"/>
    <property type="match status" value="1"/>
</dbReference>
<keyword evidence="8" id="KW-1185">Reference proteome</keyword>
<name>A0A0C1F8Y6_9FLAO</name>
<comment type="caution">
    <text evidence="7">The sequence shown here is derived from an EMBL/GenBank/DDBJ whole genome shotgun (WGS) entry which is preliminary data.</text>
</comment>
<evidence type="ECO:0000313" key="8">
    <source>
        <dbReference type="Proteomes" id="UP000031473"/>
    </source>
</evidence>
<keyword evidence="5" id="KW-0732">Signal</keyword>
<protein>
    <submittedName>
        <fullName evidence="7">Alkyl hydroperoxide reductase</fullName>
    </submittedName>
</protein>
<comment type="subcellular location">
    <subcellularLocation>
        <location evidence="1">Cell envelope</location>
    </subcellularLocation>
</comment>
<reference evidence="7 8" key="1">
    <citation type="submission" date="2014-10" db="EMBL/GenBank/DDBJ databases">
        <title>Kaistella jeonii genome.</title>
        <authorList>
            <person name="Clayton J.T."/>
            <person name="Newman J.D."/>
        </authorList>
    </citation>
    <scope>NUCLEOTIDE SEQUENCE [LARGE SCALE GENOMIC DNA]</scope>
    <source>
        <strain evidence="7 8">DSM 17048</strain>
    </source>
</reference>
<keyword evidence="3" id="KW-1015">Disulfide bond</keyword>
<evidence type="ECO:0000256" key="4">
    <source>
        <dbReference type="ARBA" id="ARBA00023284"/>
    </source>
</evidence>
<dbReference type="InterPro" id="IPR013766">
    <property type="entry name" value="Thioredoxin_domain"/>
</dbReference>
<accession>A0A0C1F8Y6</accession>
<dbReference type="EMBL" id="JSYL01000008">
    <property type="protein sequence ID" value="KIA88368.1"/>
    <property type="molecule type" value="Genomic_DNA"/>
</dbReference>
<evidence type="ECO:0000259" key="6">
    <source>
        <dbReference type="PROSITE" id="PS51352"/>
    </source>
</evidence>
<dbReference type="AlphaFoldDB" id="A0A0C1F8Y6"/>